<organism evidence="2">
    <name type="scientific">Chromera velia CCMP2878</name>
    <dbReference type="NCBI Taxonomy" id="1169474"/>
    <lineage>
        <taxon>Eukaryota</taxon>
        <taxon>Sar</taxon>
        <taxon>Alveolata</taxon>
        <taxon>Colpodellida</taxon>
        <taxon>Chromeraceae</taxon>
        <taxon>Chromera</taxon>
    </lineage>
</organism>
<protein>
    <submittedName>
        <fullName evidence="2">Uncharacterized protein</fullName>
    </submittedName>
</protein>
<evidence type="ECO:0000256" key="1">
    <source>
        <dbReference type="SAM" id="SignalP"/>
    </source>
</evidence>
<feature type="chain" id="PRO_5005191616" evidence="1">
    <location>
        <begin position="19"/>
        <end position="362"/>
    </location>
</feature>
<feature type="signal peptide" evidence="1">
    <location>
        <begin position="1"/>
        <end position="18"/>
    </location>
</feature>
<accession>A0A0G4HM26</accession>
<proteinExistence type="predicted"/>
<keyword evidence="1" id="KW-0732">Signal</keyword>
<reference evidence="2" key="1">
    <citation type="submission" date="2014-11" db="EMBL/GenBank/DDBJ databases">
        <authorList>
            <person name="Otto D Thomas"/>
            <person name="Naeem Raeece"/>
        </authorList>
    </citation>
    <scope>NUCLEOTIDE SEQUENCE</scope>
</reference>
<dbReference type="VEuPathDB" id="CryptoDB:Cvel_7436"/>
<name>A0A0G4HM26_9ALVE</name>
<gene>
    <name evidence="2" type="ORF">Cvel_7436</name>
</gene>
<dbReference type="AlphaFoldDB" id="A0A0G4HM26"/>
<dbReference type="EMBL" id="CDMZ01003126">
    <property type="protein sequence ID" value="CEM45195.1"/>
    <property type="molecule type" value="Genomic_DNA"/>
</dbReference>
<evidence type="ECO:0000313" key="2">
    <source>
        <dbReference type="EMBL" id="CEM45195.1"/>
    </source>
</evidence>
<sequence>MASRAILVSVALVGSSEALVDFKGFDLFGGKNDTDSKGLFKFPAFDLEGFGKGLDFGKKNETDGLDSLFKFDFGSLDLFGKAKGECPSNEEIAALEQAVTNQGLQGDFSFKKKKNSVQVVCEGIELEVRSGVSAETCMNQLNTKNGVLGAGLDANGDCDLVVSSELETELNTENGKLIVDFDCKDGALVFQNAAEGDEDKTVEYFECLGLGDSTPPSGGDNFTPDGDCPTDFTEAGITINVPNESLGSLGEASLTVDTPMSGQAQVTCTFPTNTTFEMEVQAGSGLSQEGCNTLGANTDPSEVTFLLDPGLDCDIRNIPETESDFVTVTFDCHENTLVLPFGMSDNADAGKAVNGIACQRRG</sequence>